<protein>
    <submittedName>
        <fullName evidence="1">Putative N-acetyltransferase YedL</fullName>
    </submittedName>
</protein>
<proteinExistence type="predicted"/>
<dbReference type="EMBL" id="JFZZ01000005">
    <property type="protein sequence ID" value="KAL00463.1"/>
    <property type="molecule type" value="Genomic_DNA"/>
</dbReference>
<dbReference type="RefSeq" id="WP_005012896.1">
    <property type="nucleotide sequence ID" value="NZ_JFZZ01000005.1"/>
</dbReference>
<dbReference type="GeneID" id="93120565"/>
<comment type="caution">
    <text evidence="1">The sequence shown here is derived from an EMBL/GenBank/DDBJ whole genome shotgun (WGS) entry which is preliminary data.</text>
</comment>
<evidence type="ECO:0000313" key="1">
    <source>
        <dbReference type="EMBL" id="KAL00463.1"/>
    </source>
</evidence>
<dbReference type="STRING" id="35814.BBB42_06260"/>
<dbReference type="Proteomes" id="UP000026682">
    <property type="component" value="Unassembled WGS sequence"/>
</dbReference>
<sequence length="92" mass="9684">MENQEVLVAFAQAIQELAAKTATAESALHCLIQAQDEPTRARFGEAFNTVARGLIQPRPDRPLTGQALAQLALAVNAYLEAAGHPPLPAPAA</sequence>
<dbReference type="AlphaFoldDB" id="A0A158M9G4"/>
<reference evidence="1 2" key="1">
    <citation type="submission" date="2014-03" db="EMBL/GenBank/DDBJ databases">
        <title>Genome sequence of Bordetella holmseii.</title>
        <authorList>
            <person name="Harvill E."/>
            <person name="Goodfield L.L."/>
            <person name="Ivanov Y."/>
            <person name="Meyer J.A."/>
            <person name="Newth C."/>
            <person name="Cassiday P."/>
            <person name="Tondella M.L."/>
            <person name="Liao P."/>
            <person name="Zimmerman J."/>
            <person name="Meert K."/>
            <person name="Wessel D."/>
            <person name="Berger J."/>
            <person name="Dean J.M."/>
            <person name="Holubkov R."/>
            <person name="Burr J."/>
            <person name="Liu T."/>
            <person name="Brinkac L.M."/>
            <person name="Sanka R."/>
            <person name="Kim M."/>
            <person name="Losada L."/>
        </authorList>
    </citation>
    <scope>NUCLEOTIDE SEQUENCE [LARGE SCALE GENOMIC DNA]</scope>
    <source>
        <strain evidence="1 2">CDC-H585-BH</strain>
    </source>
</reference>
<organism evidence="1 2">
    <name type="scientific">Bordetella holmesii CDC-H585-BH</name>
    <dbReference type="NCBI Taxonomy" id="1331206"/>
    <lineage>
        <taxon>Bacteria</taxon>
        <taxon>Pseudomonadati</taxon>
        <taxon>Pseudomonadota</taxon>
        <taxon>Betaproteobacteria</taxon>
        <taxon>Burkholderiales</taxon>
        <taxon>Alcaligenaceae</taxon>
        <taxon>Bordetella</taxon>
    </lineage>
</organism>
<keyword evidence="1" id="KW-0808">Transferase</keyword>
<dbReference type="GO" id="GO:0016740">
    <property type="term" value="F:transferase activity"/>
    <property type="evidence" value="ECO:0007669"/>
    <property type="project" value="UniProtKB-KW"/>
</dbReference>
<name>A0A158M9G4_9BORD</name>
<evidence type="ECO:0000313" key="2">
    <source>
        <dbReference type="Proteomes" id="UP000026682"/>
    </source>
</evidence>
<accession>A0A158M9G4</accession>
<gene>
    <name evidence="1" type="ORF">L497_0586</name>
</gene>
<dbReference type="PATRIC" id="fig|1331206.3.peg.73"/>